<dbReference type="EMBL" id="JBHRWW010000024">
    <property type="protein sequence ID" value="MFC3690451.1"/>
    <property type="molecule type" value="Genomic_DNA"/>
</dbReference>
<organism evidence="2 3">
    <name type="scientific">Aquipuribacter hungaricus</name>
    <dbReference type="NCBI Taxonomy" id="545624"/>
    <lineage>
        <taxon>Bacteria</taxon>
        <taxon>Bacillati</taxon>
        <taxon>Actinomycetota</taxon>
        <taxon>Actinomycetes</taxon>
        <taxon>Micrococcales</taxon>
        <taxon>Intrasporangiaceae</taxon>
        <taxon>Aquipuribacter</taxon>
    </lineage>
</organism>
<feature type="region of interest" description="Disordered" evidence="1">
    <location>
        <begin position="619"/>
        <end position="645"/>
    </location>
</feature>
<accession>A0ABV7WPE1</accession>
<dbReference type="RefSeq" id="WP_340290900.1">
    <property type="nucleotide sequence ID" value="NZ_JBBEOI010000025.1"/>
</dbReference>
<evidence type="ECO:0000313" key="2">
    <source>
        <dbReference type="EMBL" id="MFC3690451.1"/>
    </source>
</evidence>
<dbReference type="Proteomes" id="UP001595685">
    <property type="component" value="Unassembled WGS sequence"/>
</dbReference>
<comment type="caution">
    <text evidence="2">The sequence shown here is derived from an EMBL/GenBank/DDBJ whole genome shotgun (WGS) entry which is preliminary data.</text>
</comment>
<keyword evidence="3" id="KW-1185">Reference proteome</keyword>
<proteinExistence type="predicted"/>
<feature type="compositionally biased region" description="Low complexity" evidence="1">
    <location>
        <begin position="635"/>
        <end position="645"/>
    </location>
</feature>
<reference evidence="3" key="1">
    <citation type="journal article" date="2019" name="Int. J. Syst. Evol. Microbiol.">
        <title>The Global Catalogue of Microorganisms (GCM) 10K type strain sequencing project: providing services to taxonomists for standard genome sequencing and annotation.</title>
        <authorList>
            <consortium name="The Broad Institute Genomics Platform"/>
            <consortium name="The Broad Institute Genome Sequencing Center for Infectious Disease"/>
            <person name="Wu L."/>
            <person name="Ma J."/>
        </authorList>
    </citation>
    <scope>NUCLEOTIDE SEQUENCE [LARGE SCALE GENOMIC DNA]</scope>
    <source>
        <strain evidence="3">NCAIM B.02333</strain>
    </source>
</reference>
<sequence>MATVEAGGTVLNSFPVHRRLDQDGPGLPWAVYLADADQRFRLLVFDLDAKLDPSPAHRDADVVSGLLDDVGVGHVVCRSGPSGGRHVWVALRASVDAATVATLARLVRHLCPSLDIAPLSNPVTGCVRPPGAPHRDGGTSQVLRGDLGTLTAPSTTPEQVRALVGRLAKLVDDTEPAHDPTARTPLPVDRHGHLYLPGGRRPLPAVSAAALQADAAVGDASAVAWTVLIGAASARWRHDDVAALVPTSPGLEHVRTLRQGSTRAPRPARGPASAAMVLRRQWHKAVQHVATTARQVGADPTFDARADAIAAAVRAVQERADATAGRWGTRTGPTDRRVLDVLCTLALQAISADVEADTRRVALLAGIGRETARTGLLRLAGEGWIALTQAASGPHGARWTITPPPADPAVAVLADGVPEAAIPSGAVHKGVTTNRSQADPRPAGAGPAERLALLAQLTARTTDAAHDVFTARAGLGHQAGNTWARVSHSVSSLDLARTIGHPVDELRVVLGRLAEVGLLQRTGDTWSRPGQDHRDASAVARGVAGVLLERERRYRIERAAWAWWQAEHAWMLAPRRAHPTRRAGTGQLDLLAEPGTTTLGAHPRRPDGRADFRAARAIVAASTTDHSPTSEPQQAARDAGGRRAA</sequence>
<name>A0ABV7WPE1_9MICO</name>
<gene>
    <name evidence="2" type="ORF">ACFOLH_19045</name>
</gene>
<evidence type="ECO:0000256" key="1">
    <source>
        <dbReference type="SAM" id="MobiDB-lite"/>
    </source>
</evidence>
<feature type="compositionally biased region" description="Polar residues" evidence="1">
    <location>
        <begin position="622"/>
        <end position="633"/>
    </location>
</feature>
<protein>
    <submittedName>
        <fullName evidence="2">Uncharacterized protein</fullName>
    </submittedName>
</protein>
<evidence type="ECO:0000313" key="3">
    <source>
        <dbReference type="Proteomes" id="UP001595685"/>
    </source>
</evidence>